<dbReference type="RefSeq" id="WP_207350249.1">
    <property type="nucleotide sequence ID" value="NZ_JAFMPY010000006.1"/>
</dbReference>
<organism evidence="1 2">
    <name type="scientific">Jiella sonneratiae</name>
    <dbReference type="NCBI Taxonomy" id="2816856"/>
    <lineage>
        <taxon>Bacteria</taxon>
        <taxon>Pseudomonadati</taxon>
        <taxon>Pseudomonadota</taxon>
        <taxon>Alphaproteobacteria</taxon>
        <taxon>Hyphomicrobiales</taxon>
        <taxon>Aurantimonadaceae</taxon>
        <taxon>Jiella</taxon>
    </lineage>
</organism>
<dbReference type="Proteomes" id="UP000664288">
    <property type="component" value="Unassembled WGS sequence"/>
</dbReference>
<evidence type="ECO:0000313" key="1">
    <source>
        <dbReference type="EMBL" id="MBO0903620.1"/>
    </source>
</evidence>
<sequence length="125" mass="13456">MTSYLIDLLLVVALVVTALRCGRMHKELRALRGTDLAGALVAAEGSLNRAAEALVAARCEGVDTVRSLERRLVEARQVADELGDLVDRARFRADGGAAAASDIEADGYRDFFQAAQDRLRASLAR</sequence>
<keyword evidence="2" id="KW-1185">Reference proteome</keyword>
<name>A0ABS3J1U0_9HYPH</name>
<evidence type="ECO:0000313" key="2">
    <source>
        <dbReference type="Proteomes" id="UP000664288"/>
    </source>
</evidence>
<protein>
    <submittedName>
        <fullName evidence="1">Uncharacterized protein</fullName>
    </submittedName>
</protein>
<dbReference type="EMBL" id="JAFMPY010000006">
    <property type="protein sequence ID" value="MBO0903620.1"/>
    <property type="molecule type" value="Genomic_DNA"/>
</dbReference>
<proteinExistence type="predicted"/>
<gene>
    <name evidence="1" type="ORF">J1C47_08190</name>
</gene>
<accession>A0ABS3J1U0</accession>
<comment type="caution">
    <text evidence="1">The sequence shown here is derived from an EMBL/GenBank/DDBJ whole genome shotgun (WGS) entry which is preliminary data.</text>
</comment>
<reference evidence="1 2" key="1">
    <citation type="submission" date="2021-03" db="EMBL/GenBank/DDBJ databases">
        <title>Whole genome sequence of Jiella sp. MQZ13P-4.</title>
        <authorList>
            <person name="Tuo L."/>
        </authorList>
    </citation>
    <scope>NUCLEOTIDE SEQUENCE [LARGE SCALE GENOMIC DNA]</scope>
    <source>
        <strain evidence="1 2">MQZ13P-4</strain>
    </source>
</reference>